<dbReference type="Proteomes" id="UP000297714">
    <property type="component" value="Unassembled WGS sequence"/>
</dbReference>
<proteinExistence type="predicted"/>
<dbReference type="OrthoDB" id="9795776at2"/>
<evidence type="ECO:0000313" key="5">
    <source>
        <dbReference type="Proteomes" id="UP000297714"/>
    </source>
</evidence>
<name>A0A4Z0YDA1_9FIRM</name>
<dbReference type="Gene3D" id="1.10.287.1120">
    <property type="entry name" value="Bipartite methylase S protein"/>
    <property type="match status" value="1"/>
</dbReference>
<gene>
    <name evidence="4" type="ORF">CAGA_06000</name>
</gene>
<keyword evidence="2" id="KW-0238">DNA-binding</keyword>
<reference evidence="4 5" key="1">
    <citation type="submission" date="2019-04" db="EMBL/GenBank/DDBJ databases">
        <authorList>
            <person name="Poehlein A."/>
            <person name="Bengelsdorf F.R."/>
            <person name="Duerre P."/>
            <person name="Daniel R."/>
        </authorList>
    </citation>
    <scope>NUCLEOTIDE SEQUENCE [LARGE SCALE GENOMIC DNA]</scope>
    <source>
        <strain evidence="4 5">BS-1</strain>
    </source>
</reference>
<dbReference type="GO" id="GO:0009307">
    <property type="term" value="P:DNA restriction-modification system"/>
    <property type="evidence" value="ECO:0007669"/>
    <property type="project" value="UniProtKB-KW"/>
</dbReference>
<protein>
    <submittedName>
        <fullName evidence="4">EcoKI restriction-modification system protein HsdS</fullName>
    </submittedName>
</protein>
<dbReference type="RefSeq" id="WP_135657563.1">
    <property type="nucleotide sequence ID" value="NZ_SRMQ01000002.1"/>
</dbReference>
<evidence type="ECO:0000256" key="1">
    <source>
        <dbReference type="ARBA" id="ARBA00022747"/>
    </source>
</evidence>
<evidence type="ECO:0000313" key="4">
    <source>
        <dbReference type="EMBL" id="TGJ77231.1"/>
    </source>
</evidence>
<dbReference type="PANTHER" id="PTHR43140:SF1">
    <property type="entry name" value="TYPE I RESTRICTION ENZYME ECOKI SPECIFICITY SUBUNIT"/>
    <property type="match status" value="1"/>
</dbReference>
<dbReference type="SUPFAM" id="SSF116734">
    <property type="entry name" value="DNA methylase specificity domain"/>
    <property type="match status" value="2"/>
</dbReference>
<accession>A0A4Z0YDA1</accession>
<dbReference type="InterPro" id="IPR051212">
    <property type="entry name" value="Type-I_RE_S_subunit"/>
</dbReference>
<evidence type="ECO:0000256" key="2">
    <source>
        <dbReference type="ARBA" id="ARBA00023125"/>
    </source>
</evidence>
<dbReference type="InterPro" id="IPR044946">
    <property type="entry name" value="Restrct_endonuc_typeI_TRD_sf"/>
</dbReference>
<keyword evidence="5" id="KW-1185">Reference proteome</keyword>
<evidence type="ECO:0000256" key="3">
    <source>
        <dbReference type="SAM" id="MobiDB-lite"/>
    </source>
</evidence>
<organism evidence="4 5">
    <name type="scientific">Caproiciproducens galactitolivorans</name>
    <dbReference type="NCBI Taxonomy" id="642589"/>
    <lineage>
        <taxon>Bacteria</taxon>
        <taxon>Bacillati</taxon>
        <taxon>Bacillota</taxon>
        <taxon>Clostridia</taxon>
        <taxon>Eubacteriales</taxon>
        <taxon>Acutalibacteraceae</taxon>
        <taxon>Caproiciproducens</taxon>
    </lineage>
</organism>
<keyword evidence="1" id="KW-0680">Restriction system</keyword>
<dbReference type="AlphaFoldDB" id="A0A4Z0YDA1"/>
<dbReference type="GO" id="GO:0003677">
    <property type="term" value="F:DNA binding"/>
    <property type="evidence" value="ECO:0007669"/>
    <property type="project" value="UniProtKB-KW"/>
</dbReference>
<comment type="caution">
    <text evidence="4">The sequence shown here is derived from an EMBL/GenBank/DDBJ whole genome shotgun (WGS) entry which is preliminary data.</text>
</comment>
<dbReference type="EMBL" id="SRMQ01000002">
    <property type="protein sequence ID" value="TGJ77231.1"/>
    <property type="molecule type" value="Genomic_DNA"/>
</dbReference>
<dbReference type="PANTHER" id="PTHR43140">
    <property type="entry name" value="TYPE-1 RESTRICTION ENZYME ECOKI SPECIFICITY PROTEIN"/>
    <property type="match status" value="1"/>
</dbReference>
<dbReference type="Gene3D" id="3.90.220.20">
    <property type="entry name" value="DNA methylase specificity domains"/>
    <property type="match status" value="2"/>
</dbReference>
<sequence length="452" mass="52236">MKKYESYKPLSELWLSSIPIHWHSRKIKYLFSERSEKGYPDEQLLVASQNMGVVPKHIYGNRTVEAMKDLHLLKLVRVGDFVISLRSFQGGIEYAYYQGIISPAYTIMIPKDIIMPSYFRYLAKSRLFIELLQLCVTGIREGQNIDYNKLKNHQIPVPPRLEQDQIVRYLDWKVSKINKLIAVKKKEISRIAELKKTVVNEAVTHGLNPNVPMKFSGVDWLGDIPAHWKTTKLRQILHPFSEKNHPELPLLSVVREQGVIVRNVEDKESNHNFIPDDLSGYKMVKKGQLAMNKMKAWQGSYGISDYTGIISPAYYVFDVDFENLEYFHYAIRSKVYVNFFAQASDGIRVGQWDLSIPKMKEIPFIVPPENEQKAIVEYIPKACAKYDAAIAQLTQEVDLLEEYRTKLISDVVTGQIDVRGIEIPEYEYVEEEADEESDETDGTDEEAEEQEE</sequence>
<feature type="region of interest" description="Disordered" evidence="3">
    <location>
        <begin position="428"/>
        <end position="452"/>
    </location>
</feature>